<dbReference type="RefSeq" id="WP_290261615.1">
    <property type="nucleotide sequence ID" value="NZ_JAUFQG010000004.1"/>
</dbReference>
<keyword evidence="1" id="KW-0227">DNA damage</keyword>
<dbReference type="CDD" id="cd06445">
    <property type="entry name" value="ATase"/>
    <property type="match status" value="1"/>
</dbReference>
<dbReference type="Pfam" id="PF01035">
    <property type="entry name" value="DNA_binding_1"/>
    <property type="match status" value="1"/>
</dbReference>
<organism evidence="3 4">
    <name type="scientific">Simiduia curdlanivorans</name>
    <dbReference type="NCBI Taxonomy" id="1492769"/>
    <lineage>
        <taxon>Bacteria</taxon>
        <taxon>Pseudomonadati</taxon>
        <taxon>Pseudomonadota</taxon>
        <taxon>Gammaproteobacteria</taxon>
        <taxon>Cellvibrionales</taxon>
        <taxon>Cellvibrionaceae</taxon>
        <taxon>Simiduia</taxon>
    </lineage>
</organism>
<proteinExistence type="predicted"/>
<gene>
    <name evidence="3" type="ORF">ACFOX3_15155</name>
</gene>
<dbReference type="InterPro" id="IPR036217">
    <property type="entry name" value="MethylDNA_cys_MeTrfase_DNAb"/>
</dbReference>
<comment type="caution">
    <text evidence="3">The sequence shown here is derived from an EMBL/GenBank/DDBJ whole genome shotgun (WGS) entry which is preliminary data.</text>
</comment>
<dbReference type="InterPro" id="IPR052520">
    <property type="entry name" value="ATL_DNA_repair"/>
</dbReference>
<reference evidence="4" key="1">
    <citation type="journal article" date="2019" name="Int. J. Syst. Evol. Microbiol.">
        <title>The Global Catalogue of Microorganisms (GCM) 10K type strain sequencing project: providing services to taxonomists for standard genome sequencing and annotation.</title>
        <authorList>
            <consortium name="The Broad Institute Genomics Platform"/>
            <consortium name="The Broad Institute Genome Sequencing Center for Infectious Disease"/>
            <person name="Wu L."/>
            <person name="Ma J."/>
        </authorList>
    </citation>
    <scope>NUCLEOTIDE SEQUENCE [LARGE SCALE GENOMIC DNA]</scope>
    <source>
        <strain evidence="4">CECT 8570</strain>
    </source>
</reference>
<sequence length="103" mass="11694">MTDKEFQTHIYQLLYGIPAGKVTSYGRLAAMAGFPKRSRMVGKILKDLPQGGKLPWFRVTTSTGRLAFALDSASYKRQRRLLEAEGVVFEQGKVPIKRYLWCP</sequence>
<evidence type="ECO:0000256" key="1">
    <source>
        <dbReference type="ARBA" id="ARBA00022763"/>
    </source>
</evidence>
<dbReference type="EMBL" id="JBHSCX010000020">
    <property type="protein sequence ID" value="MFC4363651.1"/>
    <property type="molecule type" value="Genomic_DNA"/>
</dbReference>
<evidence type="ECO:0000313" key="3">
    <source>
        <dbReference type="EMBL" id="MFC4363651.1"/>
    </source>
</evidence>
<feature type="domain" description="Methylated-DNA-[protein]-cysteine S-methyltransferase DNA binding" evidence="2">
    <location>
        <begin position="5"/>
        <end position="87"/>
    </location>
</feature>
<evidence type="ECO:0000259" key="2">
    <source>
        <dbReference type="Pfam" id="PF01035"/>
    </source>
</evidence>
<dbReference type="InterPro" id="IPR014048">
    <property type="entry name" value="MethylDNA_cys_MeTrfase_DNA-bd"/>
</dbReference>
<dbReference type="Proteomes" id="UP001595840">
    <property type="component" value="Unassembled WGS sequence"/>
</dbReference>
<dbReference type="Gene3D" id="1.10.10.10">
    <property type="entry name" value="Winged helix-like DNA-binding domain superfamily/Winged helix DNA-binding domain"/>
    <property type="match status" value="1"/>
</dbReference>
<evidence type="ECO:0000313" key="4">
    <source>
        <dbReference type="Proteomes" id="UP001595840"/>
    </source>
</evidence>
<name>A0ABV8V6W0_9GAMM</name>
<dbReference type="InterPro" id="IPR036388">
    <property type="entry name" value="WH-like_DNA-bd_sf"/>
</dbReference>
<protein>
    <submittedName>
        <fullName evidence="3">MGMT family protein</fullName>
    </submittedName>
</protein>
<dbReference type="PANTHER" id="PTHR42942:SF1">
    <property type="entry name" value="ALKYLTRANSFERASE-LIKE PROTEIN 1"/>
    <property type="match status" value="1"/>
</dbReference>
<keyword evidence="4" id="KW-1185">Reference proteome</keyword>
<dbReference type="PANTHER" id="PTHR42942">
    <property type="entry name" value="6-O-METHYLGUANINE DNA METHYLTRANSFERASE"/>
    <property type="match status" value="1"/>
</dbReference>
<accession>A0ABV8V6W0</accession>
<dbReference type="SUPFAM" id="SSF46767">
    <property type="entry name" value="Methylated DNA-protein cysteine methyltransferase, C-terminal domain"/>
    <property type="match status" value="1"/>
</dbReference>